<name>A0ABU3NNK8_9CHLR</name>
<evidence type="ECO:0008006" key="3">
    <source>
        <dbReference type="Google" id="ProtNLM"/>
    </source>
</evidence>
<comment type="caution">
    <text evidence="1">The sequence shown here is derived from an EMBL/GenBank/DDBJ whole genome shotgun (WGS) entry which is preliminary data.</text>
</comment>
<proteinExistence type="predicted"/>
<accession>A0ABU3NNK8</accession>
<dbReference type="EMBL" id="JAUHMF010000002">
    <property type="protein sequence ID" value="MDT8898426.1"/>
    <property type="molecule type" value="Genomic_DNA"/>
</dbReference>
<evidence type="ECO:0000313" key="2">
    <source>
        <dbReference type="Proteomes" id="UP001254165"/>
    </source>
</evidence>
<organism evidence="1 2">
    <name type="scientific">Thermanaerothrix solaris</name>
    <dbReference type="NCBI Taxonomy" id="3058434"/>
    <lineage>
        <taxon>Bacteria</taxon>
        <taxon>Bacillati</taxon>
        <taxon>Chloroflexota</taxon>
        <taxon>Anaerolineae</taxon>
        <taxon>Anaerolineales</taxon>
        <taxon>Anaerolineaceae</taxon>
        <taxon>Thermanaerothrix</taxon>
    </lineage>
</organism>
<dbReference type="Proteomes" id="UP001254165">
    <property type="component" value="Unassembled WGS sequence"/>
</dbReference>
<dbReference type="Gene3D" id="1.10.3910.10">
    <property type="entry name" value="SP0561-like"/>
    <property type="match status" value="1"/>
</dbReference>
<gene>
    <name evidence="1" type="ORF">QYE77_09115</name>
</gene>
<dbReference type="InterPro" id="IPR038062">
    <property type="entry name" value="ScdA-like_N_sf"/>
</dbReference>
<evidence type="ECO:0000313" key="1">
    <source>
        <dbReference type="EMBL" id="MDT8898426.1"/>
    </source>
</evidence>
<reference evidence="1 2" key="1">
    <citation type="submission" date="2023-07" db="EMBL/GenBank/DDBJ databases">
        <title>Novel species of Thermanaerothrix with wide hydrolytic capabilities.</title>
        <authorList>
            <person name="Zayulina K.S."/>
            <person name="Podosokorskaya O.A."/>
            <person name="Elcheninov A.G."/>
        </authorList>
    </citation>
    <scope>NUCLEOTIDE SEQUENCE [LARGE SCALE GENOMIC DNA]</scope>
    <source>
        <strain evidence="1 2">4228-RoL</strain>
    </source>
</reference>
<protein>
    <recommendedName>
        <fullName evidence="3">DUF1858 domain-containing protein</fullName>
    </recommendedName>
</protein>
<dbReference type="SUPFAM" id="SSF140683">
    <property type="entry name" value="SP0561-like"/>
    <property type="match status" value="1"/>
</dbReference>
<keyword evidence="2" id="KW-1185">Reference proteome</keyword>
<sequence>MSTGERLSLTAQSLVADVLARGSEIALLFLDWRTECVGCSLVRFCTLEDVSRYYGLDLDDMLNQIQERMETNGSHASSSRGT</sequence>
<dbReference type="RefSeq" id="WP_315625085.1">
    <property type="nucleotide sequence ID" value="NZ_JAUHMF010000002.1"/>
</dbReference>